<dbReference type="PROSITE" id="PS51257">
    <property type="entry name" value="PROKAR_LIPOPROTEIN"/>
    <property type="match status" value="1"/>
</dbReference>
<dbReference type="Proteomes" id="UP001524435">
    <property type="component" value="Unassembled WGS sequence"/>
</dbReference>
<organism evidence="2 3">
    <name type="scientific">Massilicoli timonensis</name>
    <dbReference type="NCBI Taxonomy" id="2015901"/>
    <lineage>
        <taxon>Bacteria</taxon>
        <taxon>Bacillati</taxon>
        <taxon>Bacillota</taxon>
        <taxon>Erysipelotrichia</taxon>
        <taxon>Erysipelotrichales</taxon>
        <taxon>Erysipelotrichaceae</taxon>
        <taxon>Massilicoli</taxon>
    </lineage>
</organism>
<proteinExistence type="predicted"/>
<comment type="caution">
    <text evidence="2">The sequence shown here is derived from an EMBL/GenBank/DDBJ whole genome shotgun (WGS) entry which is preliminary data.</text>
</comment>
<dbReference type="EMBL" id="JANGCH010000008">
    <property type="protein sequence ID" value="MCQ5121964.1"/>
    <property type="molecule type" value="Genomic_DNA"/>
</dbReference>
<accession>A0ABT1SL74</accession>
<dbReference type="RefSeq" id="WP_256197841.1">
    <property type="nucleotide sequence ID" value="NZ_CANTYB010000081.1"/>
</dbReference>
<keyword evidence="3" id="KW-1185">Reference proteome</keyword>
<gene>
    <name evidence="2" type="ORF">NE663_06800</name>
</gene>
<evidence type="ECO:0000313" key="3">
    <source>
        <dbReference type="Proteomes" id="UP001524435"/>
    </source>
</evidence>
<keyword evidence="1" id="KW-0732">Signal</keyword>
<feature type="chain" id="PRO_5045602559" description="DUF4352 domain-containing protein" evidence="1">
    <location>
        <begin position="23"/>
        <end position="313"/>
    </location>
</feature>
<feature type="signal peptide" evidence="1">
    <location>
        <begin position="1"/>
        <end position="22"/>
    </location>
</feature>
<reference evidence="2 3" key="1">
    <citation type="submission" date="2022-06" db="EMBL/GenBank/DDBJ databases">
        <title>Isolation of gut microbiota from human fecal samples.</title>
        <authorList>
            <person name="Pamer E.G."/>
            <person name="Barat B."/>
            <person name="Waligurski E."/>
            <person name="Medina S."/>
            <person name="Paddock L."/>
            <person name="Mostad J."/>
        </authorList>
    </citation>
    <scope>NUCLEOTIDE SEQUENCE [LARGE SCALE GENOMIC DNA]</scope>
    <source>
        <strain evidence="2 3">DFI.6.1</strain>
    </source>
</reference>
<evidence type="ECO:0000256" key="1">
    <source>
        <dbReference type="SAM" id="SignalP"/>
    </source>
</evidence>
<evidence type="ECO:0000313" key="2">
    <source>
        <dbReference type="EMBL" id="MCQ5121964.1"/>
    </source>
</evidence>
<sequence length="313" mass="35801">MKKITKWILTCSCMLLFTACSAKSEPWDKKETYQINDEVAITLKAVVQQTSIEPTNLNDEYQYWYTEEEGETLLDFQFYVENLSDEEIDLKDYFEAELKIKEQEQSKDLCTEIENYTKIENETKLAAKDKTILHQIFYVKEKSISDDLQAEITLQDAHYTLSAKPYAAQVTELAKAETIELDEMSFEVLSASVGSVIPPLHPTDDSTYYIVEDETNACAGVYLEITNTGKKDMELDQEICVSLDDEGTYIYAWYDILNADGTDFSEATQIPAGESRAVLFFGEVVKPTETKNYTVTITVEGKPYRYVFEHTVQ</sequence>
<name>A0ABT1SL74_9FIRM</name>
<evidence type="ECO:0008006" key="4">
    <source>
        <dbReference type="Google" id="ProtNLM"/>
    </source>
</evidence>
<protein>
    <recommendedName>
        <fullName evidence="4">DUF4352 domain-containing protein</fullName>
    </recommendedName>
</protein>